<keyword evidence="1" id="KW-0812">Transmembrane</keyword>
<evidence type="ECO:0000313" key="2">
    <source>
        <dbReference type="EMBL" id="AEX62536.1"/>
    </source>
</evidence>
<name>H2EDR3_9VIRU</name>
<sequence>MFLTIKKIIQDIGFLYPDISGLLSLILTIYHNKIFLLKNKLINSSNKKIIDNKIITNNFIHEEIHSIRQELEDITYELKKLINK</sequence>
<organism evidence="2">
    <name type="scientific">Moumouvirus sp. 'Monve'</name>
    <dbReference type="NCBI Taxonomy" id="1128131"/>
    <lineage>
        <taxon>Viruses</taxon>
        <taxon>Varidnaviria</taxon>
        <taxon>Bamfordvirae</taxon>
        <taxon>Nucleocytoviricota</taxon>
        <taxon>Megaviricetes</taxon>
        <taxon>Imitervirales</taxon>
        <taxon>Mimiviridae</taxon>
        <taxon>Megamimivirinae</taxon>
        <taxon>Moumouvirus</taxon>
    </lineage>
</organism>
<keyword evidence="1" id="KW-1133">Transmembrane helix</keyword>
<proteinExistence type="predicted"/>
<feature type="transmembrane region" description="Helical" evidence="1">
    <location>
        <begin position="12"/>
        <end position="30"/>
    </location>
</feature>
<gene>
    <name evidence="2" type="ORF">mv_R331</name>
</gene>
<reference evidence="2" key="1">
    <citation type="submission" date="2011-10" db="EMBL/GenBank/DDBJ databases">
        <title>Provirophages and transpovirons: unique mobilome of giant viruses.</title>
        <authorList>
            <person name="Desnues C."/>
            <person name="LaScola B."/>
            <person name="Yutin N."/>
            <person name="Fournous G."/>
            <person name="Koonin E."/>
            <person name="Raoult D."/>
        </authorList>
    </citation>
    <scope>NUCLEOTIDE SEQUENCE</scope>
    <source>
        <strain evidence="2">Mv13-mv</strain>
    </source>
</reference>
<keyword evidence="1" id="KW-0472">Membrane</keyword>
<accession>H2EDR3</accession>
<protein>
    <submittedName>
        <fullName evidence="2">Uncharacterized protein</fullName>
    </submittedName>
</protein>
<dbReference type="EMBL" id="JN885997">
    <property type="protein sequence ID" value="AEX62536.1"/>
    <property type="molecule type" value="Genomic_DNA"/>
</dbReference>
<evidence type="ECO:0000256" key="1">
    <source>
        <dbReference type="SAM" id="Phobius"/>
    </source>
</evidence>